<proteinExistence type="predicted"/>
<keyword evidence="2" id="KW-1185">Reference proteome</keyword>
<name>A0ACB9F1N7_CICIN</name>
<dbReference type="EMBL" id="CM042011">
    <property type="protein sequence ID" value="KAI3764803.1"/>
    <property type="molecule type" value="Genomic_DNA"/>
</dbReference>
<accession>A0ACB9F1N7</accession>
<reference evidence="2" key="1">
    <citation type="journal article" date="2022" name="Mol. Ecol. Resour.">
        <title>The genomes of chicory, endive, great burdock and yacon provide insights into Asteraceae palaeo-polyploidization history and plant inulin production.</title>
        <authorList>
            <person name="Fan W."/>
            <person name="Wang S."/>
            <person name="Wang H."/>
            <person name="Wang A."/>
            <person name="Jiang F."/>
            <person name="Liu H."/>
            <person name="Zhao H."/>
            <person name="Xu D."/>
            <person name="Zhang Y."/>
        </authorList>
    </citation>
    <scope>NUCLEOTIDE SEQUENCE [LARGE SCALE GENOMIC DNA]</scope>
    <source>
        <strain evidence="2">cv. Punajuju</strain>
    </source>
</reference>
<protein>
    <submittedName>
        <fullName evidence="1">Uncharacterized protein</fullName>
    </submittedName>
</protein>
<comment type="caution">
    <text evidence="1">The sequence shown here is derived from an EMBL/GenBank/DDBJ whole genome shotgun (WGS) entry which is preliminary data.</text>
</comment>
<dbReference type="Proteomes" id="UP001055811">
    <property type="component" value="Linkage Group LG03"/>
</dbReference>
<evidence type="ECO:0000313" key="1">
    <source>
        <dbReference type="EMBL" id="KAI3764803.1"/>
    </source>
</evidence>
<sequence length="73" mass="7946">MEGSWPKDAATEWAKLLSQVDAYIVHVEPTEKSACSDQLVYDGVELSVVGCAVGNHIIDHWVSSAVENHGIDH</sequence>
<evidence type="ECO:0000313" key="2">
    <source>
        <dbReference type="Proteomes" id="UP001055811"/>
    </source>
</evidence>
<organism evidence="1 2">
    <name type="scientific">Cichorium intybus</name>
    <name type="common">Chicory</name>
    <dbReference type="NCBI Taxonomy" id="13427"/>
    <lineage>
        <taxon>Eukaryota</taxon>
        <taxon>Viridiplantae</taxon>
        <taxon>Streptophyta</taxon>
        <taxon>Embryophyta</taxon>
        <taxon>Tracheophyta</taxon>
        <taxon>Spermatophyta</taxon>
        <taxon>Magnoliopsida</taxon>
        <taxon>eudicotyledons</taxon>
        <taxon>Gunneridae</taxon>
        <taxon>Pentapetalae</taxon>
        <taxon>asterids</taxon>
        <taxon>campanulids</taxon>
        <taxon>Asterales</taxon>
        <taxon>Asteraceae</taxon>
        <taxon>Cichorioideae</taxon>
        <taxon>Cichorieae</taxon>
        <taxon>Cichoriinae</taxon>
        <taxon>Cichorium</taxon>
    </lineage>
</organism>
<reference evidence="1 2" key="2">
    <citation type="journal article" date="2022" name="Mol. Ecol. Resour.">
        <title>The genomes of chicory, endive, great burdock and yacon provide insights into Asteraceae paleo-polyploidization history and plant inulin production.</title>
        <authorList>
            <person name="Fan W."/>
            <person name="Wang S."/>
            <person name="Wang H."/>
            <person name="Wang A."/>
            <person name="Jiang F."/>
            <person name="Liu H."/>
            <person name="Zhao H."/>
            <person name="Xu D."/>
            <person name="Zhang Y."/>
        </authorList>
    </citation>
    <scope>NUCLEOTIDE SEQUENCE [LARGE SCALE GENOMIC DNA]</scope>
    <source>
        <strain evidence="2">cv. Punajuju</strain>
        <tissue evidence="1">Leaves</tissue>
    </source>
</reference>
<gene>
    <name evidence="1" type="ORF">L2E82_14819</name>
</gene>